<feature type="compositionally biased region" description="Low complexity" evidence="1">
    <location>
        <begin position="27"/>
        <end position="40"/>
    </location>
</feature>
<dbReference type="Proteomes" id="UP000199341">
    <property type="component" value="Unassembled WGS sequence"/>
</dbReference>
<keyword evidence="2" id="KW-0732">Signal</keyword>
<dbReference type="EMBL" id="FNIE01000011">
    <property type="protein sequence ID" value="SDO70076.1"/>
    <property type="molecule type" value="Genomic_DNA"/>
</dbReference>
<accession>A0A1H0LQ03</accession>
<sequence length="141" mass="14508">MHRMRSAVAATATLAAVLGAAGTAAADTATATPAPATATASPKGDPALRLCKRVPGIDRRIDRALNRLHGPASERGSIARLQKRVDAAKKRGDSAVATYLGDKLAFRTSLVTTLQQRSTDLDAVRDWCGTQGAAAKTAAAS</sequence>
<name>A0A1H0LQ03_9ACTN</name>
<feature type="signal peptide" evidence="2">
    <location>
        <begin position="1"/>
        <end position="26"/>
    </location>
</feature>
<proteinExistence type="predicted"/>
<dbReference type="OrthoDB" id="3872804at2"/>
<evidence type="ECO:0000313" key="4">
    <source>
        <dbReference type="Proteomes" id="UP000199341"/>
    </source>
</evidence>
<keyword evidence="4" id="KW-1185">Reference proteome</keyword>
<protein>
    <submittedName>
        <fullName evidence="3">Uncharacterized protein</fullName>
    </submittedName>
</protein>
<gene>
    <name evidence="3" type="ORF">SAMN05216259_111287</name>
</gene>
<evidence type="ECO:0000256" key="2">
    <source>
        <dbReference type="SAM" id="SignalP"/>
    </source>
</evidence>
<evidence type="ECO:0000256" key="1">
    <source>
        <dbReference type="SAM" id="MobiDB-lite"/>
    </source>
</evidence>
<organism evidence="3 4">
    <name type="scientific">Actinacidiphila guanduensis</name>
    <dbReference type="NCBI Taxonomy" id="310781"/>
    <lineage>
        <taxon>Bacteria</taxon>
        <taxon>Bacillati</taxon>
        <taxon>Actinomycetota</taxon>
        <taxon>Actinomycetes</taxon>
        <taxon>Kitasatosporales</taxon>
        <taxon>Streptomycetaceae</taxon>
        <taxon>Actinacidiphila</taxon>
    </lineage>
</organism>
<dbReference type="AlphaFoldDB" id="A0A1H0LQ03"/>
<reference evidence="3 4" key="1">
    <citation type="submission" date="2016-10" db="EMBL/GenBank/DDBJ databases">
        <authorList>
            <person name="de Groot N.N."/>
        </authorList>
    </citation>
    <scope>NUCLEOTIDE SEQUENCE [LARGE SCALE GENOMIC DNA]</scope>
    <source>
        <strain evidence="3 4">CGMCC 4.2022</strain>
    </source>
</reference>
<dbReference type="STRING" id="310781.SAMN05216259_111287"/>
<evidence type="ECO:0000313" key="3">
    <source>
        <dbReference type="EMBL" id="SDO70076.1"/>
    </source>
</evidence>
<feature type="chain" id="PRO_5011742014" evidence="2">
    <location>
        <begin position="27"/>
        <end position="141"/>
    </location>
</feature>
<feature type="region of interest" description="Disordered" evidence="1">
    <location>
        <begin position="27"/>
        <end position="49"/>
    </location>
</feature>
<dbReference type="RefSeq" id="WP_093786774.1">
    <property type="nucleotide sequence ID" value="NZ_FNIE01000011.1"/>
</dbReference>